<organism evidence="2 3">
    <name type="scientific">Meloidogyne incognita</name>
    <name type="common">Southern root-knot nematode worm</name>
    <name type="synonym">Oxyuris incognita</name>
    <dbReference type="NCBI Taxonomy" id="6306"/>
    <lineage>
        <taxon>Eukaryota</taxon>
        <taxon>Metazoa</taxon>
        <taxon>Ecdysozoa</taxon>
        <taxon>Nematoda</taxon>
        <taxon>Chromadorea</taxon>
        <taxon>Rhabditida</taxon>
        <taxon>Tylenchina</taxon>
        <taxon>Tylenchomorpha</taxon>
        <taxon>Tylenchoidea</taxon>
        <taxon>Meloidogynidae</taxon>
        <taxon>Meloidogyninae</taxon>
        <taxon>Meloidogyne</taxon>
        <taxon>Meloidogyne incognita group</taxon>
    </lineage>
</organism>
<protein>
    <submittedName>
        <fullName evidence="3">Uncharacterized protein</fullName>
    </submittedName>
</protein>
<accession>A0A914MKE5</accession>
<dbReference type="AlphaFoldDB" id="A0A914MKE5"/>
<keyword evidence="2" id="KW-1185">Reference proteome</keyword>
<name>A0A914MKE5_MELIC</name>
<evidence type="ECO:0000313" key="2">
    <source>
        <dbReference type="Proteomes" id="UP000887563"/>
    </source>
</evidence>
<dbReference type="Proteomes" id="UP000887563">
    <property type="component" value="Unplaced"/>
</dbReference>
<evidence type="ECO:0000256" key="1">
    <source>
        <dbReference type="SAM" id="MobiDB-lite"/>
    </source>
</evidence>
<evidence type="ECO:0000313" key="3">
    <source>
        <dbReference type="WBParaSite" id="Minc3s02069g28089"/>
    </source>
</evidence>
<proteinExistence type="predicted"/>
<reference evidence="3" key="1">
    <citation type="submission" date="2022-11" db="UniProtKB">
        <authorList>
            <consortium name="WormBaseParasite"/>
        </authorList>
    </citation>
    <scope>IDENTIFICATION</scope>
</reference>
<sequence length="194" mass="23081">MQIISDLNDAVKLKIVLDECDRINEFLMALCIVEEQMKYYKEWENQRFFHDIQQVLNSLFGVENVKIVKNIDKIAEDEFDNLHSADDVLLTYLSSSQNEVDEIIERIYEAENVVYKAKEIVKELNKVYKRLEEEKEEIPKIGKKDDEDETLNKDEAEEMRNEQLKKLKKIDDVDDVKKEEPNQETKEDMKMKNN</sequence>
<dbReference type="WBParaSite" id="Minc3s02069g28089">
    <property type="protein sequence ID" value="Minc3s02069g28089"/>
    <property type="gene ID" value="Minc3s02069g28089"/>
</dbReference>
<feature type="region of interest" description="Disordered" evidence="1">
    <location>
        <begin position="137"/>
        <end position="194"/>
    </location>
</feature>